<dbReference type="RefSeq" id="WP_261363955.1">
    <property type="nucleotide sequence ID" value="NZ_JACHXU010000021.1"/>
</dbReference>
<reference evidence="1 2" key="1">
    <citation type="submission" date="2020-08" db="EMBL/GenBank/DDBJ databases">
        <title>Genomic Encyclopedia of Type Strains, Phase III (KMG-III): the genomes of soil and plant-associated and newly described type strains.</title>
        <authorList>
            <person name="Whitman W."/>
        </authorList>
    </citation>
    <scope>NUCLEOTIDE SEQUENCE [LARGE SCALE GENOMIC DNA]</scope>
    <source>
        <strain evidence="1 2">CECT 8075</strain>
    </source>
</reference>
<proteinExistence type="predicted"/>
<dbReference type="AlphaFoldDB" id="A0A7W5H8B0"/>
<evidence type="ECO:0000313" key="2">
    <source>
        <dbReference type="Proteomes" id="UP000536179"/>
    </source>
</evidence>
<dbReference type="EMBL" id="JACHXU010000021">
    <property type="protein sequence ID" value="MBB3209244.1"/>
    <property type="molecule type" value="Genomic_DNA"/>
</dbReference>
<sequence length="43" mass="5055">MKEASLLRIHSWFVSLEAAIRIRDLVRQWIGINNAILGHRRDV</sequence>
<keyword evidence="2" id="KW-1185">Reference proteome</keyword>
<accession>A0A7W5H8B0</accession>
<organism evidence="1 2">
    <name type="scientific">Aporhodopirellula rubra</name>
    <dbReference type="NCBI Taxonomy" id="980271"/>
    <lineage>
        <taxon>Bacteria</taxon>
        <taxon>Pseudomonadati</taxon>
        <taxon>Planctomycetota</taxon>
        <taxon>Planctomycetia</taxon>
        <taxon>Pirellulales</taxon>
        <taxon>Pirellulaceae</taxon>
        <taxon>Aporhodopirellula</taxon>
    </lineage>
</organism>
<comment type="caution">
    <text evidence="1">The sequence shown here is derived from an EMBL/GenBank/DDBJ whole genome shotgun (WGS) entry which is preliminary data.</text>
</comment>
<gene>
    <name evidence="1" type="ORF">FHS27_005082</name>
</gene>
<protein>
    <submittedName>
        <fullName evidence="1">Uncharacterized protein</fullName>
    </submittedName>
</protein>
<dbReference type="Proteomes" id="UP000536179">
    <property type="component" value="Unassembled WGS sequence"/>
</dbReference>
<evidence type="ECO:0000313" key="1">
    <source>
        <dbReference type="EMBL" id="MBB3209244.1"/>
    </source>
</evidence>
<name>A0A7W5H8B0_9BACT</name>